<evidence type="ECO:0000313" key="3">
    <source>
        <dbReference type="EMBL" id="SFS06184.1"/>
    </source>
</evidence>
<feature type="chain" id="PRO_5011796940" evidence="1">
    <location>
        <begin position="20"/>
        <end position="641"/>
    </location>
</feature>
<dbReference type="PIRSF" id="PIRSF016493">
    <property type="entry name" value="Glycyl_aminpptds"/>
    <property type="match status" value="1"/>
</dbReference>
<dbReference type="InterPro" id="IPR027268">
    <property type="entry name" value="Peptidase_M4/M1_CTD_sf"/>
</dbReference>
<dbReference type="Gene3D" id="2.60.40.3650">
    <property type="match status" value="1"/>
</dbReference>
<dbReference type="Gene3D" id="1.10.390.10">
    <property type="entry name" value="Neutral Protease Domain 2"/>
    <property type="match status" value="1"/>
</dbReference>
<evidence type="ECO:0000313" key="4">
    <source>
        <dbReference type="Proteomes" id="UP000198824"/>
    </source>
</evidence>
<dbReference type="Proteomes" id="UP000198824">
    <property type="component" value="Unassembled WGS sequence"/>
</dbReference>
<name>A0A1I6LRW2_9SPHN</name>
<dbReference type="InterPro" id="IPR001478">
    <property type="entry name" value="PDZ"/>
</dbReference>
<protein>
    <submittedName>
        <fullName evidence="3">Glycyl aminopeptidase. Metallo peptidase. MEROPS family M61</fullName>
    </submittedName>
</protein>
<dbReference type="AlphaFoldDB" id="A0A1I6LRW2"/>
<feature type="signal peptide" evidence="1">
    <location>
        <begin position="1"/>
        <end position="19"/>
    </location>
</feature>
<feature type="domain" description="PDZ" evidence="2">
    <location>
        <begin position="524"/>
        <end position="605"/>
    </location>
</feature>
<sequence length="641" mass="70357">MITRFAAVAALLLATAAPATPPPGNSLPQPVLPTDTIPAPKDVPYPGGTMRLDVDATDTARGIFRVKQSIPVAADAGHMVLLYPEWLQGNHAPRGAISQLAGVKFSAGGRPLTWSRDPVDVYAFHLDVPAGAKAIEAEFQFLSPTRSDQGRVVMTPAMLNLQWNAVALYPAGWFTRRIDVQADVTYPKGWVAATALKGSKSGDTVRYETVDFDTLLDSPVFAGRNYRGEQLAPGVRLNIFADRPGQLAATQPQIDKHKALVTQAVKLFGAQHYDRYEFLFALSDMQSGIGLEHHRSSENGVGPDYFTDWDGAAGDRDLLPHEYTHSWNGKFRRGADLWTPDYRTPMRNSLLWVYEGQTQFWGTILAARSGLLSRDEALGSLAYDAAVYDTRAGRTWRPVVDTTNDPIMSARRPKGWTSWQRSEDYYVEGMLVWIEADSIIRQRSGGRRSLDDFARAFFGLRDRDWGEVTYTVEDVAAELNKVQPYDWGTFLKTRIYDVRPTGVLQGFTNGGYKLVYTDTPTGYLKAIEKASKGTNLSFSGGLTLNGEGTITGVMWDSPAFAAGLSVGQKIVGIDGMTWSAETLKDAIRAAATSKAPIPLTVQSGDRLRTVQLNYTGGLRYPRLERSTSGASTLDALLTPLK</sequence>
<organism evidence="3 4">
    <name type="scientific">Sphingomonas jatrophae</name>
    <dbReference type="NCBI Taxonomy" id="1166337"/>
    <lineage>
        <taxon>Bacteria</taxon>
        <taxon>Pseudomonadati</taxon>
        <taxon>Pseudomonadota</taxon>
        <taxon>Alphaproteobacteria</taxon>
        <taxon>Sphingomonadales</taxon>
        <taxon>Sphingomonadaceae</taxon>
        <taxon>Sphingomonas</taxon>
    </lineage>
</organism>
<dbReference type="STRING" id="1166337.SAMN05192580_3188"/>
<dbReference type="Pfam" id="PF17899">
    <property type="entry name" value="Peptidase_M61_N"/>
    <property type="match status" value="1"/>
</dbReference>
<dbReference type="EMBL" id="FOZG01000002">
    <property type="protein sequence ID" value="SFS06184.1"/>
    <property type="molecule type" value="Genomic_DNA"/>
</dbReference>
<keyword evidence="3" id="KW-0031">Aminopeptidase</keyword>
<proteinExistence type="predicted"/>
<evidence type="ECO:0000256" key="1">
    <source>
        <dbReference type="SAM" id="SignalP"/>
    </source>
</evidence>
<dbReference type="GO" id="GO:0004177">
    <property type="term" value="F:aminopeptidase activity"/>
    <property type="evidence" value="ECO:0007669"/>
    <property type="project" value="UniProtKB-KW"/>
</dbReference>
<reference evidence="3 4" key="1">
    <citation type="submission" date="2016-10" db="EMBL/GenBank/DDBJ databases">
        <authorList>
            <person name="de Groot N.N."/>
        </authorList>
    </citation>
    <scope>NUCLEOTIDE SEQUENCE [LARGE SCALE GENOMIC DNA]</scope>
    <source>
        <strain evidence="3 4">S5-249</strain>
    </source>
</reference>
<dbReference type="RefSeq" id="WP_207544610.1">
    <property type="nucleotide sequence ID" value="NZ_FOZG01000002.1"/>
</dbReference>
<dbReference type="InterPro" id="IPR024191">
    <property type="entry name" value="Peptidase_M61"/>
</dbReference>
<dbReference type="InterPro" id="IPR040756">
    <property type="entry name" value="Peptidase_M61_N"/>
</dbReference>
<dbReference type="Pfam" id="PF05299">
    <property type="entry name" value="Peptidase_M61"/>
    <property type="match status" value="1"/>
</dbReference>
<dbReference type="InterPro" id="IPR036034">
    <property type="entry name" value="PDZ_sf"/>
</dbReference>
<gene>
    <name evidence="3" type="ORF">SAMN05192580_3188</name>
</gene>
<evidence type="ECO:0000259" key="2">
    <source>
        <dbReference type="PROSITE" id="PS50106"/>
    </source>
</evidence>
<dbReference type="InterPro" id="IPR007963">
    <property type="entry name" value="Peptidase_M61_catalytic"/>
</dbReference>
<dbReference type="Gene3D" id="2.30.42.10">
    <property type="match status" value="1"/>
</dbReference>
<dbReference type="SUPFAM" id="SSF50156">
    <property type="entry name" value="PDZ domain-like"/>
    <property type="match status" value="1"/>
</dbReference>
<accession>A0A1I6LRW2</accession>
<keyword evidence="4" id="KW-1185">Reference proteome</keyword>
<keyword evidence="3" id="KW-0645">Protease</keyword>
<keyword evidence="3" id="KW-0378">Hydrolase</keyword>
<keyword evidence="1" id="KW-0732">Signal</keyword>
<dbReference type="PROSITE" id="PS50106">
    <property type="entry name" value="PDZ"/>
    <property type="match status" value="1"/>
</dbReference>